<keyword evidence="1" id="KW-0812">Transmembrane</keyword>
<dbReference type="RefSeq" id="WP_379268789.1">
    <property type="nucleotide sequence ID" value="NZ_JBHUGT010000050.1"/>
</dbReference>
<keyword evidence="1" id="KW-0472">Membrane</keyword>
<gene>
    <name evidence="2" type="ORF">ACFSW5_01090</name>
</gene>
<evidence type="ECO:0000313" key="3">
    <source>
        <dbReference type="Proteomes" id="UP001597493"/>
    </source>
</evidence>
<proteinExistence type="predicted"/>
<dbReference type="Pfam" id="PF14209">
    <property type="entry name" value="DUF4321"/>
    <property type="match status" value="1"/>
</dbReference>
<organism evidence="2 3">
    <name type="scientific">Paenibacillus thailandensis</name>
    <dbReference type="NCBI Taxonomy" id="393250"/>
    <lineage>
        <taxon>Bacteria</taxon>
        <taxon>Bacillati</taxon>
        <taxon>Bacillota</taxon>
        <taxon>Bacilli</taxon>
        <taxon>Bacillales</taxon>
        <taxon>Paenibacillaceae</taxon>
        <taxon>Paenibacillus</taxon>
    </lineage>
</organism>
<feature type="transmembrane region" description="Helical" evidence="1">
    <location>
        <begin position="51"/>
        <end position="77"/>
    </location>
</feature>
<dbReference type="Proteomes" id="UP001597493">
    <property type="component" value="Unassembled WGS sequence"/>
</dbReference>
<protein>
    <submittedName>
        <fullName evidence="2">DUF4321 domain-containing protein</fullName>
    </submittedName>
</protein>
<comment type="caution">
    <text evidence="2">The sequence shown here is derived from an EMBL/GenBank/DDBJ whole genome shotgun (WGS) entry which is preliminary data.</text>
</comment>
<dbReference type="EMBL" id="JBHUMY010000001">
    <property type="protein sequence ID" value="MFD2658856.1"/>
    <property type="molecule type" value="Genomic_DNA"/>
</dbReference>
<evidence type="ECO:0000313" key="2">
    <source>
        <dbReference type="EMBL" id="MFD2658856.1"/>
    </source>
</evidence>
<sequence>MKKNGWVLLLFIVLGLLAGALVARSLASIPGISFLTKTLPLSLSPAVDLYVVQFNLTINLDFSLLSLIGVAMALWIYRKL</sequence>
<keyword evidence="3" id="KW-1185">Reference proteome</keyword>
<reference evidence="3" key="1">
    <citation type="journal article" date="2019" name="Int. J. Syst. Evol. Microbiol.">
        <title>The Global Catalogue of Microorganisms (GCM) 10K type strain sequencing project: providing services to taxonomists for standard genome sequencing and annotation.</title>
        <authorList>
            <consortium name="The Broad Institute Genomics Platform"/>
            <consortium name="The Broad Institute Genome Sequencing Center for Infectious Disease"/>
            <person name="Wu L."/>
            <person name="Ma J."/>
        </authorList>
    </citation>
    <scope>NUCLEOTIDE SEQUENCE [LARGE SCALE GENOMIC DNA]</scope>
    <source>
        <strain evidence="3">TISTR 1827</strain>
    </source>
</reference>
<dbReference type="InterPro" id="IPR025470">
    <property type="entry name" value="DUF4321"/>
</dbReference>
<name>A0ABW5QRD0_9BACL</name>
<keyword evidence="1" id="KW-1133">Transmembrane helix</keyword>
<evidence type="ECO:0000256" key="1">
    <source>
        <dbReference type="SAM" id="Phobius"/>
    </source>
</evidence>
<accession>A0ABW5QRD0</accession>